<gene>
    <name evidence="2" type="ORF">SOCEGT47_080640</name>
</gene>
<feature type="compositionally biased region" description="Acidic residues" evidence="1">
    <location>
        <begin position="52"/>
        <end position="73"/>
    </location>
</feature>
<evidence type="ECO:0000313" key="2">
    <source>
        <dbReference type="EMBL" id="AUX27473.1"/>
    </source>
</evidence>
<evidence type="ECO:0000256" key="1">
    <source>
        <dbReference type="SAM" id="MobiDB-lite"/>
    </source>
</evidence>
<organism evidence="2 3">
    <name type="scientific">Sorangium cellulosum</name>
    <name type="common">Polyangium cellulosum</name>
    <dbReference type="NCBI Taxonomy" id="56"/>
    <lineage>
        <taxon>Bacteria</taxon>
        <taxon>Pseudomonadati</taxon>
        <taxon>Myxococcota</taxon>
        <taxon>Polyangia</taxon>
        <taxon>Polyangiales</taxon>
        <taxon>Polyangiaceae</taxon>
        <taxon>Sorangium</taxon>
    </lineage>
</organism>
<sequence>MNHQYRNSFGLFALFLGGLVSLVTISGCVASSEESPCALGEVTASGAGEIEGAWDEDEIEEGEDAPPSEEEPEMPSAPPATPQAMCSPICDPI</sequence>
<dbReference type="PROSITE" id="PS51257">
    <property type="entry name" value="PROKAR_LIPOPROTEIN"/>
    <property type="match status" value="1"/>
</dbReference>
<feature type="region of interest" description="Disordered" evidence="1">
    <location>
        <begin position="44"/>
        <end position="93"/>
    </location>
</feature>
<accession>A0A4P2QE74</accession>
<evidence type="ECO:0000313" key="3">
    <source>
        <dbReference type="Proteomes" id="UP000295781"/>
    </source>
</evidence>
<dbReference type="RefSeq" id="WP_129355759.1">
    <property type="nucleotide sequence ID" value="NZ_CP012670.1"/>
</dbReference>
<reference evidence="2 3" key="1">
    <citation type="submission" date="2015-09" db="EMBL/GenBank/DDBJ databases">
        <title>Sorangium comparison.</title>
        <authorList>
            <person name="Zaburannyi N."/>
            <person name="Bunk B."/>
            <person name="Overmann J."/>
            <person name="Mueller R."/>
        </authorList>
    </citation>
    <scope>NUCLEOTIDE SEQUENCE [LARGE SCALE GENOMIC DNA]</scope>
    <source>
        <strain evidence="2 3">So ceGT47</strain>
    </source>
</reference>
<proteinExistence type="predicted"/>
<dbReference type="Proteomes" id="UP000295781">
    <property type="component" value="Chromosome"/>
</dbReference>
<protein>
    <submittedName>
        <fullName evidence="2">Uncharacterized protein</fullName>
    </submittedName>
</protein>
<dbReference type="EMBL" id="CP012670">
    <property type="protein sequence ID" value="AUX27473.1"/>
    <property type="molecule type" value="Genomic_DNA"/>
</dbReference>
<dbReference type="AlphaFoldDB" id="A0A4P2QE74"/>
<name>A0A4P2QE74_SORCE</name>